<reference evidence="2 3" key="1">
    <citation type="journal article" date="2017" name="BMC Genomics">
        <title>Chromosome level assembly and secondary metabolite potential of the parasitic fungus Cordyceps militaris.</title>
        <authorList>
            <person name="Kramer G.J."/>
            <person name="Nodwell J.R."/>
        </authorList>
    </citation>
    <scope>NUCLEOTIDE SEQUENCE [LARGE SCALE GENOMIC DNA]</scope>
    <source>
        <strain evidence="2 3">ATCC 34164</strain>
    </source>
</reference>
<protein>
    <submittedName>
        <fullName evidence="2">Uncharacterized protein</fullName>
    </submittedName>
</protein>
<evidence type="ECO:0000313" key="2">
    <source>
        <dbReference type="EMBL" id="ATY65457.1"/>
    </source>
</evidence>
<dbReference type="Proteomes" id="UP000323067">
    <property type="component" value="Chromosome iii"/>
</dbReference>
<dbReference type="InterPro" id="IPR038921">
    <property type="entry name" value="YOR389W-like"/>
</dbReference>
<dbReference type="AlphaFoldDB" id="A0A2H4SQT4"/>
<dbReference type="EMBL" id="CP023326">
    <property type="protein sequence ID" value="ATY65457.1"/>
    <property type="molecule type" value="Genomic_DNA"/>
</dbReference>
<accession>A0A2H4SQT4</accession>
<dbReference type="VEuPathDB" id="FungiDB:A9K55_002003"/>
<dbReference type="OrthoDB" id="10261782at2759"/>
<name>A0A2H4SQT4_CORMI</name>
<dbReference type="PANTHER" id="PTHR35204:SF1">
    <property type="entry name" value="ENTEROTOXIN"/>
    <property type="match status" value="1"/>
</dbReference>
<keyword evidence="1" id="KW-0732">Signal</keyword>
<feature type="chain" id="PRO_5014128778" evidence="1">
    <location>
        <begin position="25"/>
        <end position="548"/>
    </location>
</feature>
<organism evidence="2 3">
    <name type="scientific">Cordyceps militaris</name>
    <name type="common">Caterpillar fungus</name>
    <name type="synonym">Clavaria militaris</name>
    <dbReference type="NCBI Taxonomy" id="73501"/>
    <lineage>
        <taxon>Eukaryota</taxon>
        <taxon>Fungi</taxon>
        <taxon>Dikarya</taxon>
        <taxon>Ascomycota</taxon>
        <taxon>Pezizomycotina</taxon>
        <taxon>Sordariomycetes</taxon>
        <taxon>Hypocreomycetidae</taxon>
        <taxon>Hypocreales</taxon>
        <taxon>Cordycipitaceae</taxon>
        <taxon>Cordyceps</taxon>
    </lineage>
</organism>
<evidence type="ECO:0000256" key="1">
    <source>
        <dbReference type="SAM" id="SignalP"/>
    </source>
</evidence>
<evidence type="ECO:0000313" key="3">
    <source>
        <dbReference type="Proteomes" id="UP000323067"/>
    </source>
</evidence>
<sequence>MRLYSIANFVLAGCIWLPVQHAEGHTDDRLQPTVESARARAHPIFRAINNAGRQWGSAMNHNGFSFFPAIIPAGTVLYHGGLTEERPETFEWLAFEIEHAEAFAIDVAFPVAGGNDVQTDQKSSKMEGLSAAQKILGRRAQVSGGHERHHPAGYIQSHQATKDLHVLYIDGMSGGKTDMGTMDAELYVLYGKTNEDFEDGEFTRARKVCELITKWGYDGYVRMEIGFEYIHCDFSRDVDMIASVALYTHDGLVSDSSMVFFQWARAVAEDYDGIGSDRLRIDYSSMVSGLFYPINITTIDPERPDLMRLATAGMEDCQKLKPEVELLARQPRRFTANWQAVTDTIVRRFANRLDFMNTDDISQAHLLNELETASRTYIKAPGLKDSKSPLTPKLLDEAISRCIAQPLLPATYKKSQWSREDELIGVAIEVVIKNVCSVILQSYNAVRAATEKDILEGVDTSSTQVDKAAKRAHRDVKDLVATLGWSQWKKVQRCPHDELLFTIMWPLGNTEDYFHPGCLPIEKINQSRETYFRNNFPGGPRHGKEGGD</sequence>
<feature type="signal peptide" evidence="1">
    <location>
        <begin position="1"/>
        <end position="24"/>
    </location>
</feature>
<dbReference type="PANTHER" id="PTHR35204">
    <property type="entry name" value="YALI0A21131P"/>
    <property type="match status" value="1"/>
</dbReference>
<gene>
    <name evidence="2" type="ORF">A9K55_002003</name>
</gene>
<dbReference type="VEuPathDB" id="FungiDB:CCM_08563"/>
<proteinExistence type="predicted"/>